<dbReference type="RefSeq" id="WP_070704633.1">
    <property type="nucleotide sequence ID" value="NZ_PKIZ01000002.1"/>
</dbReference>
<proteinExistence type="predicted"/>
<dbReference type="AlphaFoldDB" id="A0A2I1PDF0"/>
<name>A0A2I1PDF0_9MICO</name>
<protein>
    <submittedName>
        <fullName evidence="2">Uncharacterized protein</fullName>
    </submittedName>
</protein>
<accession>A0A2I1PDF0</accession>
<evidence type="ECO:0000313" key="2">
    <source>
        <dbReference type="EMBL" id="PKZ42649.1"/>
    </source>
</evidence>
<gene>
    <name evidence="2" type="ORF">CYJ76_01940</name>
</gene>
<feature type="transmembrane region" description="Helical" evidence="1">
    <location>
        <begin position="100"/>
        <end position="120"/>
    </location>
</feature>
<dbReference type="OrthoDB" id="4868945at2"/>
<reference evidence="2 3" key="1">
    <citation type="submission" date="2017-12" db="EMBL/GenBank/DDBJ databases">
        <title>Phylogenetic diversity of female urinary microbiome.</title>
        <authorList>
            <person name="Thomas-White K."/>
            <person name="Wolfe A.J."/>
        </authorList>
    </citation>
    <scope>NUCLEOTIDE SEQUENCE [LARGE SCALE GENOMIC DNA]</scope>
    <source>
        <strain evidence="2 3">UMB1298</strain>
    </source>
</reference>
<evidence type="ECO:0000313" key="3">
    <source>
        <dbReference type="Proteomes" id="UP000234206"/>
    </source>
</evidence>
<dbReference type="EMBL" id="PKIZ01000002">
    <property type="protein sequence ID" value="PKZ42649.1"/>
    <property type="molecule type" value="Genomic_DNA"/>
</dbReference>
<keyword evidence="1" id="KW-1133">Transmembrane helix</keyword>
<feature type="transmembrane region" description="Helical" evidence="1">
    <location>
        <begin position="74"/>
        <end position="94"/>
    </location>
</feature>
<feature type="transmembrane region" description="Helical" evidence="1">
    <location>
        <begin position="12"/>
        <end position="36"/>
    </location>
</feature>
<sequence length="133" mass="13831">MTTTTPSPKHLGTLRTMALATAVLTVGQAALGLLLLFTEVDMYDVHGWIGYATFGCAVAAAVFAFLWKKESGNTGLFMHAVGLAVMALLQIGLAEMGAKWVHVVLGLLILGAALALASLAQRKPGAPLADRAL</sequence>
<keyword evidence="3" id="KW-1185">Reference proteome</keyword>
<keyword evidence="1" id="KW-0472">Membrane</keyword>
<evidence type="ECO:0000256" key="1">
    <source>
        <dbReference type="SAM" id="Phobius"/>
    </source>
</evidence>
<keyword evidence="1" id="KW-0812">Transmembrane</keyword>
<organism evidence="2 3">
    <name type="scientific">Kytococcus schroeteri</name>
    <dbReference type="NCBI Taxonomy" id="138300"/>
    <lineage>
        <taxon>Bacteria</taxon>
        <taxon>Bacillati</taxon>
        <taxon>Actinomycetota</taxon>
        <taxon>Actinomycetes</taxon>
        <taxon>Micrococcales</taxon>
        <taxon>Kytococcaceae</taxon>
        <taxon>Kytococcus</taxon>
    </lineage>
</organism>
<dbReference type="Proteomes" id="UP000234206">
    <property type="component" value="Unassembled WGS sequence"/>
</dbReference>
<comment type="caution">
    <text evidence="2">The sequence shown here is derived from an EMBL/GenBank/DDBJ whole genome shotgun (WGS) entry which is preliminary data.</text>
</comment>
<feature type="transmembrane region" description="Helical" evidence="1">
    <location>
        <begin position="48"/>
        <end position="67"/>
    </location>
</feature>